<organism evidence="1 2">
    <name type="scientific">Limnohabitans curvus</name>
    <dbReference type="NCBI Taxonomy" id="323423"/>
    <lineage>
        <taxon>Bacteria</taxon>
        <taxon>Pseudomonadati</taxon>
        <taxon>Pseudomonadota</taxon>
        <taxon>Betaproteobacteria</taxon>
        <taxon>Burkholderiales</taxon>
        <taxon>Comamonadaceae</taxon>
        <taxon>Limnohabitans</taxon>
    </lineage>
</organism>
<gene>
    <name evidence="1" type="ORF">B9Z44_04835</name>
</gene>
<accession>A0A315EM63</accession>
<dbReference type="PANTHER" id="PTHR38693:SF1">
    <property type="entry name" value="UBIQUINONE BIOSYNTHESIS ACCESSORY FACTOR UBIJ"/>
    <property type="match status" value="1"/>
</dbReference>
<protein>
    <recommendedName>
        <fullName evidence="3">Ubiquinone biosynthesis protein UbiJ</fullName>
    </recommendedName>
</protein>
<keyword evidence="2" id="KW-1185">Reference proteome</keyword>
<reference evidence="1 2" key="1">
    <citation type="submission" date="2017-04" db="EMBL/GenBank/DDBJ databases">
        <title>Unexpected and diverse lifestyles within the genus Limnohabitans.</title>
        <authorList>
            <person name="Kasalicky V."/>
            <person name="Mehrshad M."/>
            <person name="Andrei S.-A."/>
            <person name="Salcher M."/>
            <person name="Kratochvilova H."/>
            <person name="Simek K."/>
            <person name="Ghai R."/>
        </authorList>
    </citation>
    <scope>NUCLEOTIDE SEQUENCE [LARGE SCALE GENOMIC DNA]</scope>
    <source>
        <strain evidence="1 2">MWH-C5</strain>
    </source>
</reference>
<name>A0A315EM63_9BURK</name>
<proteinExistence type="predicted"/>
<dbReference type="RefSeq" id="WP_108358275.1">
    <property type="nucleotide sequence ID" value="NZ_NESP01000001.1"/>
</dbReference>
<evidence type="ECO:0008006" key="3">
    <source>
        <dbReference type="Google" id="ProtNLM"/>
    </source>
</evidence>
<dbReference type="Proteomes" id="UP000251341">
    <property type="component" value="Unassembled WGS sequence"/>
</dbReference>
<sequence>MATQSPFSWLADAADTLRAQLPADFPQSFTPPAWAVAEVQQRVVLLLNHVLMQEPAARDRLQRQRGRQVQVCWRDQVFQCAFTPAGLVEFITPDAGGKAADLVLRVNEPSPFELAKTVLQGEKPAIRIEGDVQLAAEVNWLIDHVRWDPEEDVARLIGDAPAHTLVQTAKRIVDALRSFVQQQTAKAAP</sequence>
<dbReference type="EMBL" id="NESP01000001">
    <property type="protein sequence ID" value="PUE58976.1"/>
    <property type="molecule type" value="Genomic_DNA"/>
</dbReference>
<dbReference type="AlphaFoldDB" id="A0A315EM63"/>
<comment type="caution">
    <text evidence="1">The sequence shown here is derived from an EMBL/GenBank/DDBJ whole genome shotgun (WGS) entry which is preliminary data.</text>
</comment>
<dbReference type="PANTHER" id="PTHR38693">
    <property type="entry name" value="UBIQUINONE BIOSYNTHESIS PROTEIN UBIJ"/>
    <property type="match status" value="1"/>
</dbReference>
<dbReference type="InterPro" id="IPR038989">
    <property type="entry name" value="UbiJ"/>
</dbReference>
<evidence type="ECO:0000313" key="1">
    <source>
        <dbReference type="EMBL" id="PUE58976.1"/>
    </source>
</evidence>
<evidence type="ECO:0000313" key="2">
    <source>
        <dbReference type="Proteomes" id="UP000251341"/>
    </source>
</evidence>
<dbReference type="GO" id="GO:0006744">
    <property type="term" value="P:ubiquinone biosynthetic process"/>
    <property type="evidence" value="ECO:0007669"/>
    <property type="project" value="InterPro"/>
</dbReference>